<dbReference type="NCBIfam" id="TIGR01178">
    <property type="entry name" value="ade"/>
    <property type="match status" value="1"/>
</dbReference>
<dbReference type="InterPro" id="IPR026912">
    <property type="entry name" value="Adenine_deam_C"/>
</dbReference>
<feature type="domain" description="Amidohydrolase-related" evidence="7">
    <location>
        <begin position="99"/>
        <end position="364"/>
    </location>
</feature>
<dbReference type="GeneID" id="99646734"/>
<dbReference type="Pfam" id="PF01979">
    <property type="entry name" value="Amidohydro_1"/>
    <property type="match status" value="1"/>
</dbReference>
<dbReference type="Gene3D" id="3.20.20.140">
    <property type="entry name" value="Metal-dependent hydrolases"/>
    <property type="match status" value="1"/>
</dbReference>
<comment type="similarity">
    <text evidence="1 6">Belongs to the metallo-dependent hydrolases superfamily. Adenine deaminase family.</text>
</comment>
<dbReference type="PANTHER" id="PTHR11113">
    <property type="entry name" value="N-ACETYLGLUCOSAMINE-6-PHOSPHATE DEACETYLASE"/>
    <property type="match status" value="1"/>
</dbReference>
<dbReference type="GO" id="GO:0006146">
    <property type="term" value="P:adenine catabolic process"/>
    <property type="evidence" value="ECO:0007669"/>
    <property type="project" value="InterPro"/>
</dbReference>
<dbReference type="SUPFAM" id="SSF51338">
    <property type="entry name" value="Composite domain of metallo-dependent hydrolases"/>
    <property type="match status" value="1"/>
</dbReference>
<name>A0A0E1X6X7_9HYPH</name>
<dbReference type="EC" id="3.5.4.2" evidence="2 6"/>
<reference evidence="9" key="1">
    <citation type="submission" date="2009-01" db="EMBL/GenBank/DDBJ databases">
        <title>The Genome Sequence of Brucella pinnipedialis M292/94/1.</title>
        <authorList>
            <consortium name="The Broad Institute Genome Sequencing Platform"/>
            <person name="Ward D."/>
            <person name="Young S.K."/>
            <person name="Kodira C.D."/>
            <person name="Zeng Q."/>
            <person name="Koehrsen M."/>
            <person name="Alvarado L."/>
            <person name="Berlin A."/>
            <person name="Borenstein D."/>
            <person name="Chen Z."/>
            <person name="Engels R."/>
            <person name="Freedman E."/>
            <person name="Gellesch M."/>
            <person name="Goldberg J."/>
            <person name="Griggs A."/>
            <person name="Gujja S."/>
            <person name="Heiman D."/>
            <person name="Hepburn T."/>
            <person name="Howarth C."/>
            <person name="Jen D."/>
            <person name="Larson L."/>
            <person name="Lewis B."/>
            <person name="Mehta T."/>
            <person name="Park D."/>
            <person name="Pearson M."/>
            <person name="Roberts A."/>
            <person name="Saif S."/>
            <person name="Shea T."/>
            <person name="Shenoy N."/>
            <person name="Sisk P."/>
            <person name="Stolte C."/>
            <person name="Sykes S."/>
            <person name="Walk T."/>
            <person name="White J."/>
            <person name="Yandava C."/>
            <person name="Whatmore A.M."/>
            <person name="Perrett L.L."/>
            <person name="O'Callaghan D."/>
            <person name="Nusbaum C."/>
            <person name="Galagan J."/>
            <person name="Birren B."/>
        </authorList>
    </citation>
    <scope>NUCLEOTIDE SEQUENCE [LARGE SCALE GENOMIC DNA]</scope>
    <source>
        <strain evidence="9">M292/94/1</strain>
    </source>
</reference>
<evidence type="ECO:0000259" key="7">
    <source>
        <dbReference type="Pfam" id="PF01979"/>
    </source>
</evidence>
<dbReference type="InterPro" id="IPR011059">
    <property type="entry name" value="Metal-dep_hydrolase_composite"/>
</dbReference>
<dbReference type="CDD" id="cd01295">
    <property type="entry name" value="AdeC"/>
    <property type="match status" value="1"/>
</dbReference>
<evidence type="ECO:0000256" key="1">
    <source>
        <dbReference type="ARBA" id="ARBA00006773"/>
    </source>
</evidence>
<keyword evidence="3 6" id="KW-0378">Hydrolase</keyword>
<dbReference type="AlphaFoldDB" id="A0A0E1X6X7"/>
<gene>
    <name evidence="6" type="primary">ade</name>
    <name evidence="9" type="ORF">BALG_02285</name>
</gene>
<evidence type="ECO:0000256" key="5">
    <source>
        <dbReference type="ARBA" id="ARBA00047720"/>
    </source>
</evidence>
<evidence type="ECO:0000256" key="4">
    <source>
        <dbReference type="ARBA" id="ARBA00023211"/>
    </source>
</evidence>
<sequence length="599" mass="64622">MIADAQMQAPVENQVYCGLRHCDSFCELIPMKGCEAMLEWMIDQGAGREPADIVLKGGRFLDLITGELVESDIAICEDRIVGTFGTYRGKHEIDVSGRIVVPGFIDTHLHIESSQVTPHEFDRCVLPQGVTTAICDPHEIANVLGAEGIRFFLDSALETVMDIRVQLSSCVPATHMETSGAELLIDDLLPFADHPKVIGLAEFMNFPGVLAKDPECMAKLRAFQGRHIDGHAPLLRGLDLNGYIAAGIRTEHEATNAEEALEKLRKGMYVLVREGSVSKDLKALMPIITERHAQFLALCTDDRNPLDIADQGHLDYLIRTAIAGGVEPLAIYRAASVSAARAFGLFDRGLVAPGQRADLVVVDSLEGCHAEIVLSAGRVVSEALFAARKPVAEVGRNSVKAPRVTASNFRSQSNSGKTRAIGIVPGKIITQNLEFDLKVGPNGVEPDLERDVVKVAVIERHGKNGNIATGFVHGFGLKAGAIASTVSHDSHNICVVGASDEDIATAANRLGEIEGGFVVVRDGKALAEMPLPIAGLMSTEPYETVREALRKLRHAAEDLGSVLEEPFLQLAFIALPVIPHLKITDRGLVDVDKFEFVGN</sequence>
<dbReference type="InterPro" id="IPR006680">
    <property type="entry name" value="Amidohydro-rel"/>
</dbReference>
<evidence type="ECO:0000256" key="2">
    <source>
        <dbReference type="ARBA" id="ARBA00012782"/>
    </source>
</evidence>
<dbReference type="InterPro" id="IPR006679">
    <property type="entry name" value="Adenine_deam"/>
</dbReference>
<dbReference type="HOGENOM" id="CLU_027935_0_0_5"/>
<keyword evidence="4 6" id="KW-0464">Manganese</keyword>
<dbReference type="PANTHER" id="PTHR11113:SF2">
    <property type="entry name" value="ADENINE DEAMINASE"/>
    <property type="match status" value="1"/>
</dbReference>
<organism evidence="9">
    <name type="scientific">Brucella pinnipedialis M292/94/1</name>
    <dbReference type="NCBI Taxonomy" id="520462"/>
    <lineage>
        <taxon>Bacteria</taxon>
        <taxon>Pseudomonadati</taxon>
        <taxon>Pseudomonadota</taxon>
        <taxon>Alphaproteobacteria</taxon>
        <taxon>Hyphomicrobiales</taxon>
        <taxon>Brucellaceae</taxon>
        <taxon>Brucella/Ochrobactrum group</taxon>
        <taxon>Brucella</taxon>
    </lineage>
</organism>
<dbReference type="RefSeq" id="WP_006171227.1">
    <property type="nucleotide sequence ID" value="NZ_EQ999534.1"/>
</dbReference>
<dbReference type="Gene3D" id="2.30.40.10">
    <property type="entry name" value="Urease, subunit C, domain 1"/>
    <property type="match status" value="1"/>
</dbReference>
<evidence type="ECO:0000313" key="9">
    <source>
        <dbReference type="EMBL" id="EEZ28932.1"/>
    </source>
</evidence>
<comment type="catalytic activity">
    <reaction evidence="5 6">
        <text>adenine + H2O + H(+) = hypoxanthine + NH4(+)</text>
        <dbReference type="Rhea" id="RHEA:23688"/>
        <dbReference type="ChEBI" id="CHEBI:15377"/>
        <dbReference type="ChEBI" id="CHEBI:15378"/>
        <dbReference type="ChEBI" id="CHEBI:16708"/>
        <dbReference type="ChEBI" id="CHEBI:17368"/>
        <dbReference type="ChEBI" id="CHEBI:28938"/>
        <dbReference type="EC" id="3.5.4.2"/>
    </reaction>
</comment>
<dbReference type="GO" id="GO:0000034">
    <property type="term" value="F:adenine deaminase activity"/>
    <property type="evidence" value="ECO:0007669"/>
    <property type="project" value="UniProtKB-UniRule"/>
</dbReference>
<dbReference type="EMBL" id="EQ999534">
    <property type="protein sequence ID" value="EEZ28932.1"/>
    <property type="molecule type" value="Genomic_DNA"/>
</dbReference>
<accession>A0A0E1X6X7</accession>
<evidence type="ECO:0000256" key="3">
    <source>
        <dbReference type="ARBA" id="ARBA00022801"/>
    </source>
</evidence>
<evidence type="ECO:0000259" key="8">
    <source>
        <dbReference type="Pfam" id="PF13382"/>
    </source>
</evidence>
<proteinExistence type="inferred from homology"/>
<dbReference type="InterPro" id="IPR032466">
    <property type="entry name" value="Metal_Hydrolase"/>
</dbReference>
<dbReference type="SUPFAM" id="SSF51556">
    <property type="entry name" value="Metallo-dependent hydrolases"/>
    <property type="match status" value="1"/>
</dbReference>
<evidence type="ECO:0000256" key="6">
    <source>
        <dbReference type="HAMAP-Rule" id="MF_01518"/>
    </source>
</evidence>
<comment type="cofactor">
    <cofactor evidence="6">
        <name>Mn(2+)</name>
        <dbReference type="ChEBI" id="CHEBI:29035"/>
    </cofactor>
</comment>
<feature type="domain" description="Adenine deaminase C-terminal" evidence="8">
    <location>
        <begin position="428"/>
        <end position="595"/>
    </location>
</feature>
<protein>
    <recommendedName>
        <fullName evidence="2 6">Adenine deaminase</fullName>
        <shortName evidence="6">Adenase</shortName>
        <shortName evidence="6">Adenine aminase</shortName>
        <ecNumber evidence="2 6">3.5.4.2</ecNumber>
    </recommendedName>
</protein>
<dbReference type="HAMAP" id="MF_01518">
    <property type="entry name" value="Adenine_deamin"/>
    <property type="match status" value="1"/>
</dbReference>
<dbReference type="Pfam" id="PF13382">
    <property type="entry name" value="Adenine_deam_C"/>
    <property type="match status" value="1"/>
</dbReference>
<dbReference type="Proteomes" id="UP000004659">
    <property type="component" value="Unassembled WGS sequence"/>
</dbReference>